<feature type="domain" description="N-acetyltransferase" evidence="2">
    <location>
        <begin position="115"/>
        <end position="305"/>
    </location>
</feature>
<protein>
    <recommendedName>
        <fullName evidence="2">N-acetyltransferase domain-containing protein</fullName>
    </recommendedName>
</protein>
<feature type="region of interest" description="Disordered" evidence="1">
    <location>
        <begin position="73"/>
        <end position="98"/>
    </location>
</feature>
<evidence type="ECO:0000313" key="3">
    <source>
        <dbReference type="EMBL" id="CAF0756138.1"/>
    </source>
</evidence>
<dbReference type="CDD" id="cd04301">
    <property type="entry name" value="NAT_SF"/>
    <property type="match status" value="1"/>
</dbReference>
<dbReference type="InterPro" id="IPR016181">
    <property type="entry name" value="Acyl_CoA_acyltransferase"/>
</dbReference>
<accession>A0A813PM66</accession>
<evidence type="ECO:0000259" key="2">
    <source>
        <dbReference type="PROSITE" id="PS51186"/>
    </source>
</evidence>
<comment type="caution">
    <text evidence="3">The sequence shown here is derived from an EMBL/GenBank/DDBJ whole genome shotgun (WGS) entry which is preliminary data.</text>
</comment>
<feature type="compositionally biased region" description="Polar residues" evidence="1">
    <location>
        <begin position="38"/>
        <end position="49"/>
    </location>
</feature>
<evidence type="ECO:0000313" key="5">
    <source>
        <dbReference type="Proteomes" id="UP000663828"/>
    </source>
</evidence>
<gene>
    <name evidence="4" type="ORF">EDS130_LOCUS26524</name>
    <name evidence="3" type="ORF">XAT740_LOCUS687</name>
</gene>
<sequence length="336" mass="38059">MDRDGFPLASISEKSVIDETVETAKSTRGQRPPLRQATAVQSGEFTTTKSNHEPSLPTDYIKKYNQVEVTSIADEDDENERERYLSQRASQLSNDRDNTMVSSYTTGGGAENDVIEIHQFSLADVDAYLDIYFDTLNDRLRHYIGNDDQIHQFRVAMKNRINSNPNAREFQNVLLGKMNGEVLSALTMAFPDETPTIIPLSTGSHNSCFTSIHRWLVHKANYVPTHVEECYIEMIGVKNGYRNHGIGAAMLECVEQFARQAGANRLTIHTTGQQLRNYFERYGFVLDATDSSSFWKWVLERQNVEKLTKVLSPDQDNDYTTNSYVNESMVESVDGA</sequence>
<evidence type="ECO:0000256" key="1">
    <source>
        <dbReference type="SAM" id="MobiDB-lite"/>
    </source>
</evidence>
<evidence type="ECO:0000313" key="4">
    <source>
        <dbReference type="EMBL" id="CAF1223074.1"/>
    </source>
</evidence>
<dbReference type="PROSITE" id="PS51186">
    <property type="entry name" value="GNAT"/>
    <property type="match status" value="1"/>
</dbReference>
<reference evidence="3" key="1">
    <citation type="submission" date="2021-02" db="EMBL/GenBank/DDBJ databases">
        <authorList>
            <person name="Nowell W R."/>
        </authorList>
    </citation>
    <scope>NUCLEOTIDE SEQUENCE</scope>
</reference>
<feature type="compositionally biased region" description="Polar residues" evidence="1">
    <location>
        <begin position="87"/>
        <end position="98"/>
    </location>
</feature>
<proteinExistence type="predicted"/>
<dbReference type="Pfam" id="PF00583">
    <property type="entry name" value="Acetyltransf_1"/>
    <property type="match status" value="1"/>
</dbReference>
<dbReference type="AlphaFoldDB" id="A0A813PM66"/>
<dbReference type="EMBL" id="CAJNOJ010000161">
    <property type="protein sequence ID" value="CAF1223074.1"/>
    <property type="molecule type" value="Genomic_DNA"/>
</dbReference>
<dbReference type="EMBL" id="CAJNOR010000019">
    <property type="protein sequence ID" value="CAF0756138.1"/>
    <property type="molecule type" value="Genomic_DNA"/>
</dbReference>
<dbReference type="OrthoDB" id="47374at2759"/>
<dbReference type="Proteomes" id="UP000663852">
    <property type="component" value="Unassembled WGS sequence"/>
</dbReference>
<feature type="region of interest" description="Disordered" evidence="1">
    <location>
        <begin position="18"/>
        <end position="57"/>
    </location>
</feature>
<dbReference type="GO" id="GO:0016747">
    <property type="term" value="F:acyltransferase activity, transferring groups other than amino-acyl groups"/>
    <property type="evidence" value="ECO:0007669"/>
    <property type="project" value="InterPro"/>
</dbReference>
<dbReference type="Gene3D" id="3.40.630.30">
    <property type="match status" value="1"/>
</dbReference>
<name>A0A813PM66_ADIRI</name>
<dbReference type="SUPFAM" id="SSF55729">
    <property type="entry name" value="Acyl-CoA N-acyltransferases (Nat)"/>
    <property type="match status" value="1"/>
</dbReference>
<dbReference type="Proteomes" id="UP000663828">
    <property type="component" value="Unassembled WGS sequence"/>
</dbReference>
<dbReference type="InterPro" id="IPR000182">
    <property type="entry name" value="GNAT_dom"/>
</dbReference>
<organism evidence="3 5">
    <name type="scientific">Adineta ricciae</name>
    <name type="common">Rotifer</name>
    <dbReference type="NCBI Taxonomy" id="249248"/>
    <lineage>
        <taxon>Eukaryota</taxon>
        <taxon>Metazoa</taxon>
        <taxon>Spiralia</taxon>
        <taxon>Gnathifera</taxon>
        <taxon>Rotifera</taxon>
        <taxon>Eurotatoria</taxon>
        <taxon>Bdelloidea</taxon>
        <taxon>Adinetida</taxon>
        <taxon>Adinetidae</taxon>
        <taxon>Adineta</taxon>
    </lineage>
</organism>
<keyword evidence="5" id="KW-1185">Reference proteome</keyword>